<keyword evidence="4" id="KW-1185">Reference proteome</keyword>
<evidence type="ECO:0000313" key="4">
    <source>
        <dbReference type="Proteomes" id="UP000194457"/>
    </source>
</evidence>
<dbReference type="GO" id="GO:0005829">
    <property type="term" value="C:cytosol"/>
    <property type="evidence" value="ECO:0007669"/>
    <property type="project" value="TreeGrafter"/>
</dbReference>
<dbReference type="InterPro" id="IPR011048">
    <property type="entry name" value="Haem_d1_sf"/>
</dbReference>
<dbReference type="PANTHER" id="PTHR30344">
    <property type="entry name" value="6-PHOSPHOGLUCONOLACTONASE-RELATED"/>
    <property type="match status" value="1"/>
</dbReference>
<keyword evidence="2" id="KW-0313">Glucose metabolism</keyword>
<keyword evidence="2" id="KW-0119">Carbohydrate metabolism</keyword>
<dbReference type="InterPro" id="IPR006311">
    <property type="entry name" value="TAT_signal"/>
</dbReference>
<name>A0A240UQC8_9GAMM</name>
<dbReference type="KEGG" id="kma:B9H00_09910"/>
<dbReference type="InterPro" id="IPR050282">
    <property type="entry name" value="Cycloisomerase_2"/>
</dbReference>
<dbReference type="Proteomes" id="UP000194457">
    <property type="component" value="Chromosome"/>
</dbReference>
<dbReference type="PROSITE" id="PS51318">
    <property type="entry name" value="TAT"/>
    <property type="match status" value="1"/>
</dbReference>
<dbReference type="AlphaFoldDB" id="A0A240UQC8"/>
<accession>A0A240UQC8</accession>
<dbReference type="InterPro" id="IPR015943">
    <property type="entry name" value="WD40/YVTN_repeat-like_dom_sf"/>
</dbReference>
<evidence type="ECO:0000256" key="1">
    <source>
        <dbReference type="ARBA" id="ARBA00005564"/>
    </source>
</evidence>
<dbReference type="SUPFAM" id="SSF51004">
    <property type="entry name" value="C-terminal (heme d1) domain of cytochrome cd1-nitrite reductase"/>
    <property type="match status" value="1"/>
</dbReference>
<dbReference type="Pfam" id="PF10282">
    <property type="entry name" value="Lactonase"/>
    <property type="match status" value="1"/>
</dbReference>
<evidence type="ECO:0000313" key="3">
    <source>
        <dbReference type="EMBL" id="ART63336.1"/>
    </source>
</evidence>
<organism evidence="3 4">
    <name type="scientific">Kushneria marisflavi</name>
    <dbReference type="NCBI Taxonomy" id="157779"/>
    <lineage>
        <taxon>Bacteria</taxon>
        <taxon>Pseudomonadati</taxon>
        <taxon>Pseudomonadota</taxon>
        <taxon>Gammaproteobacteria</taxon>
        <taxon>Oceanospirillales</taxon>
        <taxon>Halomonadaceae</taxon>
        <taxon>Kushneria</taxon>
    </lineage>
</organism>
<evidence type="ECO:0008006" key="5">
    <source>
        <dbReference type="Google" id="ProtNLM"/>
    </source>
</evidence>
<dbReference type="EMBL" id="CP021358">
    <property type="protein sequence ID" value="ART63336.1"/>
    <property type="molecule type" value="Genomic_DNA"/>
</dbReference>
<evidence type="ECO:0000256" key="2">
    <source>
        <dbReference type="ARBA" id="ARBA00022526"/>
    </source>
</evidence>
<dbReference type="PANTHER" id="PTHR30344:SF1">
    <property type="entry name" value="6-PHOSPHOGLUCONOLACTONASE"/>
    <property type="match status" value="1"/>
</dbReference>
<proteinExistence type="inferred from homology"/>
<dbReference type="InterPro" id="IPR019405">
    <property type="entry name" value="Lactonase_7-beta_prop"/>
</dbReference>
<reference evidence="3 4" key="1">
    <citation type="submission" date="2017-05" db="EMBL/GenBank/DDBJ databases">
        <authorList>
            <person name="Song R."/>
            <person name="Chenine A.L."/>
            <person name="Ruprecht R.M."/>
        </authorList>
    </citation>
    <scope>NUCLEOTIDE SEQUENCE [LARGE SCALE GENOMIC DNA]</scope>
    <source>
        <strain evidence="3">SW32</strain>
    </source>
</reference>
<comment type="similarity">
    <text evidence="1">Belongs to the cycloisomerase 2 family.</text>
</comment>
<protein>
    <recommendedName>
        <fullName evidence="5">6-phosphogluconolactonase</fullName>
    </recommendedName>
</protein>
<dbReference type="GO" id="GO:0006006">
    <property type="term" value="P:glucose metabolic process"/>
    <property type="evidence" value="ECO:0007669"/>
    <property type="project" value="UniProtKB-KW"/>
</dbReference>
<dbReference type="Gene3D" id="2.130.10.10">
    <property type="entry name" value="YVTN repeat-like/Quinoprotein amine dehydrogenase"/>
    <property type="match status" value="1"/>
</dbReference>
<dbReference type="GO" id="GO:0017057">
    <property type="term" value="F:6-phosphogluconolactonase activity"/>
    <property type="evidence" value="ECO:0007669"/>
    <property type="project" value="TreeGrafter"/>
</dbReference>
<gene>
    <name evidence="3" type="ORF">B9H00_09910</name>
</gene>
<sequence length="465" mass="49603">MSESKPRSGLPVQEGRPMLEVFLTPEGHGMNGQSVDADSVLTSEMRRRLLKGMGMAAGAAAFYPLFSASSAMAAPGSSSAQYVYVGTYTGPNTAPGGVAPSQARGIYVFRMDPMKGGLTRVQVMEAENPSFLALSPDRRYLYSVNELGPDTAGKPQGRVSAYCIDPASGELAFINTQPTQGSWTCHCSVHPSGRYLFADNYGTGSFSVFPLGDNGEIGEMSDLVESSPNGLGPDGVRQEGAHAHMMITGPKGQHVFGIDLGADRLLAFELDMDTGKLSKGPVPYANVASGSGCRHMVFHPQKPYAYVLNELSSTVDVFDFYPERGSFIQTQSLSTLPADSEFGRPVFNPDNPGEVPTGSNTTAELRIHPQGRFLYATNRGMNSIAVFQVDDDSGQLINTGWVSSGGDIPRGMNLDLSGRFLYVGNQNSDTIKVFSIDPKSGALEGPIQTIDSPVPVDFAFRAFSG</sequence>